<evidence type="ECO:0000313" key="4">
    <source>
        <dbReference type="Proteomes" id="UP000019277"/>
    </source>
</evidence>
<keyword evidence="3" id="KW-0418">Kinase</keyword>
<dbReference type="GO" id="GO:0016301">
    <property type="term" value="F:kinase activity"/>
    <property type="evidence" value="ECO:0007669"/>
    <property type="project" value="UniProtKB-KW"/>
</dbReference>
<accession>W7IEN9</accession>
<evidence type="ECO:0000256" key="1">
    <source>
        <dbReference type="SAM" id="Phobius"/>
    </source>
</evidence>
<dbReference type="Pfam" id="PF13796">
    <property type="entry name" value="Sensor"/>
    <property type="match status" value="1"/>
</dbReference>
<keyword evidence="1" id="KW-1133">Transmembrane helix</keyword>
<proteinExistence type="predicted"/>
<organism evidence="3 4">
    <name type="scientific">Actinokineospora spheciospongiae</name>
    <dbReference type="NCBI Taxonomy" id="909613"/>
    <lineage>
        <taxon>Bacteria</taxon>
        <taxon>Bacillati</taxon>
        <taxon>Actinomycetota</taxon>
        <taxon>Actinomycetes</taxon>
        <taxon>Pseudonocardiales</taxon>
        <taxon>Pseudonocardiaceae</taxon>
        <taxon>Actinokineospora</taxon>
    </lineage>
</organism>
<dbReference type="eggNOG" id="COG4585">
    <property type="taxonomic scope" value="Bacteria"/>
</dbReference>
<protein>
    <submittedName>
        <fullName evidence="3">Putative two-component system sensor kinase</fullName>
    </submittedName>
</protein>
<feature type="transmembrane region" description="Helical" evidence="1">
    <location>
        <begin position="7"/>
        <end position="27"/>
    </location>
</feature>
<keyword evidence="4" id="KW-1185">Reference proteome</keyword>
<dbReference type="AlphaFoldDB" id="W7IEN9"/>
<keyword evidence="1" id="KW-0812">Transmembrane</keyword>
<feature type="transmembrane region" description="Helical" evidence="1">
    <location>
        <begin position="33"/>
        <end position="53"/>
    </location>
</feature>
<name>W7IEN9_9PSEU</name>
<sequence length="194" mass="21275">MVGSLGFLTMNLAVGIIGFTVVVTLFAVGVGTAVVWVGLPVLALAILLSRGGARLERARVYAMLDTHIDLPYPALPEENRWRARVKDVNTYRDALYFLLMLPVGIAEFTVVVTLWSTSLGLVFLPLFYRWLPEGEFRVFDWDRPWVVVDSIPDAVPFALAGVVLLGLTVLVTRGLGRAHARFARALLGPARSLA</sequence>
<keyword evidence="1" id="KW-0472">Membrane</keyword>
<gene>
    <name evidence="3" type="ORF">UO65_5365</name>
</gene>
<evidence type="ECO:0000259" key="2">
    <source>
        <dbReference type="Pfam" id="PF13796"/>
    </source>
</evidence>
<feature type="domain" description="Putative sensor" evidence="2">
    <location>
        <begin position="7"/>
        <end position="187"/>
    </location>
</feature>
<dbReference type="InterPro" id="IPR025828">
    <property type="entry name" value="Put_sensor_dom"/>
</dbReference>
<feature type="transmembrane region" description="Helical" evidence="1">
    <location>
        <begin position="154"/>
        <end position="175"/>
    </location>
</feature>
<reference evidence="3 4" key="1">
    <citation type="journal article" date="2014" name="Genome Announc.">
        <title>Draft Genome Sequence of the Antitrypanosomally Active Sponge-Associated Bacterium Actinokineospora sp. Strain EG49.</title>
        <authorList>
            <person name="Harjes J."/>
            <person name="Ryu T."/>
            <person name="Abdelmohsen U.R."/>
            <person name="Moitinho-Silva L."/>
            <person name="Horn H."/>
            <person name="Ravasi T."/>
            <person name="Hentschel U."/>
        </authorList>
    </citation>
    <scope>NUCLEOTIDE SEQUENCE [LARGE SCALE GENOMIC DNA]</scope>
    <source>
        <strain evidence="3 4">EG49</strain>
    </source>
</reference>
<dbReference type="Proteomes" id="UP000019277">
    <property type="component" value="Unassembled WGS sequence"/>
</dbReference>
<feature type="transmembrane region" description="Helical" evidence="1">
    <location>
        <begin position="94"/>
        <end position="127"/>
    </location>
</feature>
<evidence type="ECO:0000313" key="3">
    <source>
        <dbReference type="EMBL" id="EWC59335.1"/>
    </source>
</evidence>
<dbReference type="STRING" id="909613.UO65_5365"/>
<dbReference type="EMBL" id="AYXG01000208">
    <property type="protein sequence ID" value="EWC59335.1"/>
    <property type="molecule type" value="Genomic_DNA"/>
</dbReference>
<comment type="caution">
    <text evidence="3">The sequence shown here is derived from an EMBL/GenBank/DDBJ whole genome shotgun (WGS) entry which is preliminary data.</text>
</comment>
<keyword evidence="3" id="KW-0808">Transferase</keyword>